<sequence length="292" mass="33192">MEGGRQTVRCSNSHTSSPVSPGQQPQFEGSPLEPSWQERDSGMEPHARPERAGEEMALALFSLLEHHRSALGLSPGLDAPAGAAELLRRLLVEREELVEEVRNLKDTLRTERAEWLQFQCDLQVAVSVADRLRVEAEETLGTLRESHGNVEGQLDQAQCRQQDTNRELESLRAEHREACHRLSALTMEHQQTRAELDTRRLTLRESERDSLREREKDSHREIEGRDTEGEDTSEDISTMEALDGRKREDSERENLLKVKGVAEAYLRNLAAGEKRCGLRDSPRIVVMSERSR</sequence>
<feature type="coiled-coil region" evidence="1">
    <location>
        <begin position="154"/>
        <end position="188"/>
    </location>
</feature>
<feature type="compositionally biased region" description="Polar residues" evidence="2">
    <location>
        <begin position="8"/>
        <end position="27"/>
    </location>
</feature>
<reference evidence="3" key="1">
    <citation type="journal article" date="2014" name="Nat. Commun.">
        <title>The rainbow trout genome provides novel insights into evolution after whole-genome duplication in vertebrates.</title>
        <authorList>
            <person name="Berthelot C."/>
            <person name="Brunet F."/>
            <person name="Chalopin D."/>
            <person name="Juanchich A."/>
            <person name="Bernard M."/>
            <person name="Noel B."/>
            <person name="Bento P."/>
            <person name="Da Silva C."/>
            <person name="Labadie K."/>
            <person name="Alberti A."/>
            <person name="Aury J.M."/>
            <person name="Louis A."/>
            <person name="Dehais P."/>
            <person name="Bardou P."/>
            <person name="Montfort J."/>
            <person name="Klopp C."/>
            <person name="Cabau C."/>
            <person name="Gaspin C."/>
            <person name="Thorgaard G.H."/>
            <person name="Boussaha M."/>
            <person name="Quillet E."/>
            <person name="Guyomard R."/>
            <person name="Galiana D."/>
            <person name="Bobe J."/>
            <person name="Volff J.N."/>
            <person name="Genet C."/>
            <person name="Wincker P."/>
            <person name="Jaillon O."/>
            <person name="Roest Crollius H."/>
            <person name="Guiguen Y."/>
        </authorList>
    </citation>
    <scope>NUCLEOTIDE SEQUENCE [LARGE SCALE GENOMIC DNA]</scope>
</reference>
<dbReference type="EMBL" id="FR909107">
    <property type="protein sequence ID" value="CDQ88992.1"/>
    <property type="molecule type" value="Genomic_DNA"/>
</dbReference>
<evidence type="ECO:0000256" key="1">
    <source>
        <dbReference type="SAM" id="Coils"/>
    </source>
</evidence>
<feature type="compositionally biased region" description="Basic and acidic residues" evidence="2">
    <location>
        <begin position="36"/>
        <end position="51"/>
    </location>
</feature>
<dbReference type="AlphaFoldDB" id="A0A060YBT5"/>
<name>A0A060YBT5_ONCMY</name>
<protein>
    <submittedName>
        <fullName evidence="3">Uncharacterized protein</fullName>
    </submittedName>
</protein>
<dbReference type="PaxDb" id="8022-A0A060YBT5"/>
<reference evidence="3" key="2">
    <citation type="submission" date="2014-03" db="EMBL/GenBank/DDBJ databases">
        <authorList>
            <person name="Genoscope - CEA"/>
        </authorList>
    </citation>
    <scope>NUCLEOTIDE SEQUENCE</scope>
</reference>
<accession>A0A060YBT5</accession>
<proteinExistence type="predicted"/>
<feature type="coiled-coil region" evidence="1">
    <location>
        <begin position="87"/>
        <end position="114"/>
    </location>
</feature>
<organism evidence="3 4">
    <name type="scientific">Oncorhynchus mykiss</name>
    <name type="common">Rainbow trout</name>
    <name type="synonym">Salmo gairdneri</name>
    <dbReference type="NCBI Taxonomy" id="8022"/>
    <lineage>
        <taxon>Eukaryota</taxon>
        <taxon>Metazoa</taxon>
        <taxon>Chordata</taxon>
        <taxon>Craniata</taxon>
        <taxon>Vertebrata</taxon>
        <taxon>Euteleostomi</taxon>
        <taxon>Actinopterygii</taxon>
        <taxon>Neopterygii</taxon>
        <taxon>Teleostei</taxon>
        <taxon>Protacanthopterygii</taxon>
        <taxon>Salmoniformes</taxon>
        <taxon>Salmonidae</taxon>
        <taxon>Salmoninae</taxon>
        <taxon>Oncorhynchus</taxon>
    </lineage>
</organism>
<evidence type="ECO:0000256" key="2">
    <source>
        <dbReference type="SAM" id="MobiDB-lite"/>
    </source>
</evidence>
<feature type="region of interest" description="Disordered" evidence="2">
    <location>
        <begin position="201"/>
        <end position="252"/>
    </location>
</feature>
<evidence type="ECO:0000313" key="4">
    <source>
        <dbReference type="Proteomes" id="UP000193380"/>
    </source>
</evidence>
<gene>
    <name evidence="3" type="ORF">GSONMT00000335001</name>
</gene>
<feature type="compositionally biased region" description="Basic and acidic residues" evidence="2">
    <location>
        <begin position="201"/>
        <end position="227"/>
    </location>
</feature>
<dbReference type="Proteomes" id="UP000193380">
    <property type="component" value="Unassembled WGS sequence"/>
</dbReference>
<evidence type="ECO:0000313" key="3">
    <source>
        <dbReference type="EMBL" id="CDQ88992.1"/>
    </source>
</evidence>
<feature type="compositionally biased region" description="Basic and acidic residues" evidence="2">
    <location>
        <begin position="242"/>
        <end position="252"/>
    </location>
</feature>
<feature type="region of interest" description="Disordered" evidence="2">
    <location>
        <begin position="1"/>
        <end position="51"/>
    </location>
</feature>
<keyword evidence="1" id="KW-0175">Coiled coil</keyword>